<organism evidence="2 3">
    <name type="scientific">Devosia neptuniae</name>
    <dbReference type="NCBI Taxonomy" id="191302"/>
    <lineage>
        <taxon>Bacteria</taxon>
        <taxon>Pseudomonadati</taxon>
        <taxon>Pseudomonadota</taxon>
        <taxon>Alphaproteobacteria</taxon>
        <taxon>Hyphomicrobiales</taxon>
        <taxon>Devosiaceae</taxon>
        <taxon>Devosia</taxon>
    </lineage>
</organism>
<protein>
    <recommendedName>
        <fullName evidence="4">DUF2147 domain-containing protein</fullName>
    </recommendedName>
</protein>
<sequence length="131" mass="13918">MRAILAFSAFALLSSGAVAQEAVPDGTWRDSFGTTLQFSLCGEGTQLCATLLEVQGESRTEGNLAFVNKQIMQADQTAANEWKGTVMFDGSEAESTITQVAADTIEIEGCRVVVLCQTLSFSRITDDAPAS</sequence>
<feature type="signal peptide" evidence="1">
    <location>
        <begin position="1"/>
        <end position="19"/>
    </location>
</feature>
<name>A0ABY6C792_9HYPH</name>
<evidence type="ECO:0000256" key="1">
    <source>
        <dbReference type="SAM" id="SignalP"/>
    </source>
</evidence>
<dbReference type="RefSeq" id="WP_262165605.1">
    <property type="nucleotide sequence ID" value="NZ_CP104964.1"/>
</dbReference>
<dbReference type="EMBL" id="CP104964">
    <property type="protein sequence ID" value="UXN68009.1"/>
    <property type="molecule type" value="Genomic_DNA"/>
</dbReference>
<evidence type="ECO:0000313" key="3">
    <source>
        <dbReference type="Proteomes" id="UP001061862"/>
    </source>
</evidence>
<evidence type="ECO:0000313" key="2">
    <source>
        <dbReference type="EMBL" id="UXN68009.1"/>
    </source>
</evidence>
<keyword evidence="1" id="KW-0732">Signal</keyword>
<feature type="chain" id="PRO_5045268212" description="DUF2147 domain-containing protein" evidence="1">
    <location>
        <begin position="20"/>
        <end position="131"/>
    </location>
</feature>
<reference evidence="2 3" key="1">
    <citation type="submission" date="2022-09" db="EMBL/GenBank/DDBJ databases">
        <title>Interaction between co-microsymbionts with complementary sets of symbiotic genes in legume-rhizobium systems.</title>
        <authorList>
            <person name="Safronova V."/>
            <person name="Sazanova A."/>
            <person name="Afonin A."/>
            <person name="Chirak E."/>
        </authorList>
    </citation>
    <scope>NUCLEOTIDE SEQUENCE [LARGE SCALE GENOMIC DNA]</scope>
    <source>
        <strain evidence="2 3">A18/4-1</strain>
        <plasmid evidence="2 3">p_unnamed1</plasmid>
    </source>
</reference>
<geneLocation type="plasmid" evidence="2 3">
    <name>p_unnamed1</name>
</geneLocation>
<keyword evidence="2" id="KW-0614">Plasmid</keyword>
<evidence type="ECO:0008006" key="4">
    <source>
        <dbReference type="Google" id="ProtNLM"/>
    </source>
</evidence>
<dbReference type="Proteomes" id="UP001061862">
    <property type="component" value="Plasmid p_unnamed1"/>
</dbReference>
<keyword evidence="3" id="KW-1185">Reference proteome</keyword>
<accession>A0ABY6C792</accession>
<gene>
    <name evidence="2" type="ORF">N8A98_00360</name>
</gene>
<proteinExistence type="predicted"/>